<evidence type="ECO:0000256" key="12">
    <source>
        <dbReference type="PROSITE-ProRule" id="PRU01211"/>
    </source>
</evidence>
<dbReference type="PRINTS" id="PR00480">
    <property type="entry name" value="ASTACIN"/>
</dbReference>
<dbReference type="FunFam" id="3.40.390.10:FF:000040">
    <property type="entry name" value="Metalloendopeptidase"/>
    <property type="match status" value="1"/>
</dbReference>
<evidence type="ECO:0000313" key="16">
    <source>
        <dbReference type="Proteomes" id="UP001460270"/>
    </source>
</evidence>
<dbReference type="EMBL" id="JBBPFD010000011">
    <property type="protein sequence ID" value="KAK7907258.1"/>
    <property type="molecule type" value="Genomic_DNA"/>
</dbReference>
<name>A0AAW0NXR7_9GOBI</name>
<protein>
    <recommendedName>
        <fullName evidence="13">Metalloendopeptidase</fullName>
        <ecNumber evidence="13">3.4.24.-</ecNumber>
    </recommendedName>
</protein>
<dbReference type="GO" id="GO:0004222">
    <property type="term" value="F:metalloendopeptidase activity"/>
    <property type="evidence" value="ECO:0007669"/>
    <property type="project" value="UniProtKB-UniRule"/>
</dbReference>
<dbReference type="SMART" id="SM00235">
    <property type="entry name" value="ZnMc"/>
    <property type="match status" value="1"/>
</dbReference>
<evidence type="ECO:0000256" key="13">
    <source>
        <dbReference type="RuleBase" id="RU361183"/>
    </source>
</evidence>
<accession>A0AAW0NXR7</accession>
<keyword evidence="10" id="KW-0968">Cytoplasmic vesicle</keyword>
<gene>
    <name evidence="15" type="ORF">WMY93_015870</name>
</gene>
<proteinExistence type="predicted"/>
<keyword evidence="5 12" id="KW-0862">Zinc</keyword>
<evidence type="ECO:0000259" key="14">
    <source>
        <dbReference type="PROSITE" id="PS51864"/>
    </source>
</evidence>
<feature type="active site" evidence="12">
    <location>
        <position position="173"/>
    </location>
</feature>
<evidence type="ECO:0000256" key="8">
    <source>
        <dbReference type="ARBA" id="ARBA00023157"/>
    </source>
</evidence>
<dbReference type="PANTHER" id="PTHR10127">
    <property type="entry name" value="DISCOIDIN, CUB, EGF, LAMININ , AND ZINC METALLOPROTEASE DOMAIN CONTAINING"/>
    <property type="match status" value="1"/>
</dbReference>
<evidence type="ECO:0000256" key="5">
    <source>
        <dbReference type="ARBA" id="ARBA00022833"/>
    </source>
</evidence>
<keyword evidence="4 12" id="KW-0378">Hydrolase</keyword>
<reference evidence="16" key="1">
    <citation type="submission" date="2024-04" db="EMBL/GenBank/DDBJ databases">
        <title>Salinicola lusitanus LLJ914,a marine bacterium isolated from the Okinawa Trough.</title>
        <authorList>
            <person name="Li J."/>
        </authorList>
    </citation>
    <scope>NUCLEOTIDE SEQUENCE [LARGE SCALE GENOMIC DNA]</scope>
</reference>
<feature type="signal peptide" evidence="13">
    <location>
        <begin position="1"/>
        <end position="23"/>
    </location>
</feature>
<feature type="domain" description="Peptidase M12A" evidence="14">
    <location>
        <begin position="72"/>
        <end position="271"/>
    </location>
</feature>
<dbReference type="PANTHER" id="PTHR10127:SF839">
    <property type="entry name" value="HATCHING ENZYME 1.2-RELATED"/>
    <property type="match status" value="1"/>
</dbReference>
<evidence type="ECO:0000256" key="1">
    <source>
        <dbReference type="ARBA" id="ARBA00022670"/>
    </source>
</evidence>
<keyword evidence="3 13" id="KW-0732">Signal</keyword>
<dbReference type="CDD" id="cd04283">
    <property type="entry name" value="ZnMc_hatching_enzyme"/>
    <property type="match status" value="1"/>
</dbReference>
<comment type="caution">
    <text evidence="12">Lacks conserved residue(s) required for the propagation of feature annotation.</text>
</comment>
<evidence type="ECO:0000256" key="6">
    <source>
        <dbReference type="ARBA" id="ARBA00023049"/>
    </source>
</evidence>
<dbReference type="AlphaFoldDB" id="A0AAW0NXR7"/>
<comment type="cofactor">
    <cofactor evidence="12 13">
        <name>Zn(2+)</name>
        <dbReference type="ChEBI" id="CHEBI:29105"/>
    </cofactor>
    <text evidence="12 13">Binds 1 zinc ion per subunit.</text>
</comment>
<evidence type="ECO:0000256" key="11">
    <source>
        <dbReference type="ARBA" id="ARBA00024324"/>
    </source>
</evidence>
<feature type="binding site" evidence="12">
    <location>
        <position position="176"/>
    </location>
    <ligand>
        <name>Zn(2+)</name>
        <dbReference type="ChEBI" id="CHEBI:29105"/>
        <note>catalytic</note>
    </ligand>
</feature>
<evidence type="ECO:0000256" key="7">
    <source>
        <dbReference type="ARBA" id="ARBA00023145"/>
    </source>
</evidence>
<keyword evidence="9" id="KW-0325">Glycoprotein</keyword>
<keyword evidence="7" id="KW-0865">Zymogen</keyword>
<keyword evidence="2 12" id="KW-0479">Metal-binding</keyword>
<evidence type="ECO:0000256" key="2">
    <source>
        <dbReference type="ARBA" id="ARBA00022723"/>
    </source>
</evidence>
<dbReference type="GO" id="GO:0006508">
    <property type="term" value="P:proteolysis"/>
    <property type="evidence" value="ECO:0007669"/>
    <property type="project" value="UniProtKB-KW"/>
</dbReference>
<dbReference type="Proteomes" id="UP001460270">
    <property type="component" value="Unassembled WGS sequence"/>
</dbReference>
<dbReference type="EC" id="3.4.24.-" evidence="13"/>
<dbReference type="InterPro" id="IPR001506">
    <property type="entry name" value="Peptidase_M12A"/>
</dbReference>
<dbReference type="Gene3D" id="3.40.390.10">
    <property type="entry name" value="Collagenase (Catalytic Domain)"/>
    <property type="match status" value="1"/>
</dbReference>
<keyword evidence="16" id="KW-1185">Reference proteome</keyword>
<evidence type="ECO:0000313" key="15">
    <source>
        <dbReference type="EMBL" id="KAK7907258.1"/>
    </source>
</evidence>
<comment type="subcellular location">
    <subcellularLocation>
        <location evidence="11">Zymogen granule</location>
    </subcellularLocation>
</comment>
<evidence type="ECO:0000256" key="3">
    <source>
        <dbReference type="ARBA" id="ARBA00022729"/>
    </source>
</evidence>
<dbReference type="GO" id="GO:0042588">
    <property type="term" value="C:zymogen granule"/>
    <property type="evidence" value="ECO:0007669"/>
    <property type="project" value="UniProtKB-SubCell"/>
</dbReference>
<dbReference type="Pfam" id="PF01400">
    <property type="entry name" value="Astacin"/>
    <property type="match status" value="1"/>
</dbReference>
<evidence type="ECO:0000256" key="4">
    <source>
        <dbReference type="ARBA" id="ARBA00022801"/>
    </source>
</evidence>
<comment type="caution">
    <text evidence="15">The sequence shown here is derived from an EMBL/GenBank/DDBJ whole genome shotgun (WGS) entry which is preliminary data.</text>
</comment>
<evidence type="ECO:0000256" key="9">
    <source>
        <dbReference type="ARBA" id="ARBA00023180"/>
    </source>
</evidence>
<feature type="binding site" evidence="12">
    <location>
        <position position="172"/>
    </location>
    <ligand>
        <name>Zn(2+)</name>
        <dbReference type="ChEBI" id="CHEBI:29105"/>
        <note>catalytic</note>
    </ligand>
</feature>
<feature type="chain" id="PRO_5043108468" description="Metalloendopeptidase" evidence="13">
    <location>
        <begin position="24"/>
        <end position="271"/>
    </location>
</feature>
<sequence>MNLKMATALQLLLLLLLPGLCSAHHGRIHGSSTERSTDTPEREGITRTILRMNNASSSDFLEGDLIIPKTRSAMKCTSSTYSCLWPKSPNGKVEIPYVLSDKYDSTDQSEILKALRDFETKTCIRFFPRQKETAYLSLEPRYGCASLLGRTGDKQVVSLQRFGCVQFGIIQHEVMHALGFYHEQNRSDRDKYVRINWDNIIKYFTKNFEKADTDNLFTPYDYSSIMHYSKDAFGEDWKDTITPIPDPNIQIGQRNHMSDLDVKRINLLYKC</sequence>
<dbReference type="GO" id="GO:0008270">
    <property type="term" value="F:zinc ion binding"/>
    <property type="evidence" value="ECO:0007669"/>
    <property type="project" value="UniProtKB-UniRule"/>
</dbReference>
<dbReference type="SUPFAM" id="SSF55486">
    <property type="entry name" value="Metalloproteases ('zincins'), catalytic domain"/>
    <property type="match status" value="1"/>
</dbReference>
<keyword evidence="1 12" id="KW-0645">Protease</keyword>
<keyword evidence="6 12" id="KW-0482">Metalloprotease</keyword>
<dbReference type="InterPro" id="IPR006026">
    <property type="entry name" value="Peptidase_Metallo"/>
</dbReference>
<dbReference type="PROSITE" id="PS51864">
    <property type="entry name" value="ASTACIN"/>
    <property type="match status" value="1"/>
</dbReference>
<dbReference type="InterPro" id="IPR024079">
    <property type="entry name" value="MetalloPept_cat_dom_sf"/>
</dbReference>
<dbReference type="InterPro" id="IPR034039">
    <property type="entry name" value="ZnMP_hatching_enz"/>
</dbReference>
<evidence type="ECO:0000256" key="10">
    <source>
        <dbReference type="ARBA" id="ARBA00023329"/>
    </source>
</evidence>
<organism evidence="15 16">
    <name type="scientific">Mugilogobius chulae</name>
    <name type="common">yellowstripe goby</name>
    <dbReference type="NCBI Taxonomy" id="88201"/>
    <lineage>
        <taxon>Eukaryota</taxon>
        <taxon>Metazoa</taxon>
        <taxon>Chordata</taxon>
        <taxon>Craniata</taxon>
        <taxon>Vertebrata</taxon>
        <taxon>Euteleostomi</taxon>
        <taxon>Actinopterygii</taxon>
        <taxon>Neopterygii</taxon>
        <taxon>Teleostei</taxon>
        <taxon>Neoteleostei</taxon>
        <taxon>Acanthomorphata</taxon>
        <taxon>Gobiaria</taxon>
        <taxon>Gobiiformes</taxon>
        <taxon>Gobioidei</taxon>
        <taxon>Gobiidae</taxon>
        <taxon>Gobionellinae</taxon>
        <taxon>Mugilogobius</taxon>
    </lineage>
</organism>
<keyword evidence="8" id="KW-1015">Disulfide bond</keyword>
<feature type="binding site" evidence="12">
    <location>
        <position position="182"/>
    </location>
    <ligand>
        <name>Zn(2+)</name>
        <dbReference type="ChEBI" id="CHEBI:29105"/>
        <note>catalytic</note>
    </ligand>
</feature>